<comment type="subcellular location">
    <subcellularLocation>
        <location evidence="1">Cell membrane</location>
        <topology evidence="1">Multi-pass membrane protein</topology>
    </subcellularLocation>
</comment>
<protein>
    <submittedName>
        <fullName evidence="8">Uncharacterized membrane protein YjfL (UPF0719 family)</fullName>
    </submittedName>
</protein>
<feature type="transmembrane region" description="Helical" evidence="7">
    <location>
        <begin position="117"/>
        <end position="136"/>
    </location>
</feature>
<keyword evidence="9" id="KW-1185">Reference proteome</keyword>
<reference evidence="8" key="1">
    <citation type="submission" date="2020-11" db="EMBL/GenBank/DDBJ databases">
        <title>Sequencing the genomes of 1000 actinobacteria strains.</title>
        <authorList>
            <person name="Klenk H.-P."/>
        </authorList>
    </citation>
    <scope>NUCLEOTIDE SEQUENCE</scope>
    <source>
        <strain evidence="8">DSM 45356</strain>
    </source>
</reference>
<sequence>MLTDLLATLAYSGVGIALMAVGYVLVDIATPGKLRDLIWVDRNRNAALLLSSGLVGVGMIVVVAIVNSNDDFAKGIVDTGVYGLLGLIVMAVSFVILDLATPGKLGDLLCDPEPHPAVWVSVAAHLTSGAIIAAAIS</sequence>
<evidence type="ECO:0000256" key="2">
    <source>
        <dbReference type="ARBA" id="ARBA00005779"/>
    </source>
</evidence>
<accession>A0A8J7KR23</accession>
<keyword evidence="3" id="KW-1003">Cell membrane</keyword>
<dbReference type="Pfam" id="PF03994">
    <property type="entry name" value="DUF350"/>
    <property type="match status" value="1"/>
</dbReference>
<dbReference type="RefSeq" id="WP_231398884.1">
    <property type="nucleotide sequence ID" value="NZ_BONS01000017.1"/>
</dbReference>
<dbReference type="Proteomes" id="UP000622552">
    <property type="component" value="Unassembled WGS sequence"/>
</dbReference>
<evidence type="ECO:0000256" key="7">
    <source>
        <dbReference type="SAM" id="Phobius"/>
    </source>
</evidence>
<dbReference type="InterPro" id="IPR007140">
    <property type="entry name" value="DUF350"/>
</dbReference>
<evidence type="ECO:0000256" key="6">
    <source>
        <dbReference type="ARBA" id="ARBA00023136"/>
    </source>
</evidence>
<evidence type="ECO:0000256" key="3">
    <source>
        <dbReference type="ARBA" id="ARBA00022475"/>
    </source>
</evidence>
<feature type="transmembrane region" description="Helical" evidence="7">
    <location>
        <begin position="5"/>
        <end position="26"/>
    </location>
</feature>
<keyword evidence="6 7" id="KW-0472">Membrane</keyword>
<evidence type="ECO:0000256" key="4">
    <source>
        <dbReference type="ARBA" id="ARBA00022692"/>
    </source>
</evidence>
<evidence type="ECO:0000313" key="9">
    <source>
        <dbReference type="Proteomes" id="UP000622552"/>
    </source>
</evidence>
<comment type="caution">
    <text evidence="8">The sequence shown here is derived from an EMBL/GenBank/DDBJ whole genome shotgun (WGS) entry which is preliminary data.</text>
</comment>
<comment type="similarity">
    <text evidence="2">Belongs to the UPF0719 family.</text>
</comment>
<dbReference type="EMBL" id="JADOUF010000001">
    <property type="protein sequence ID" value="MBG6138102.1"/>
    <property type="molecule type" value="Genomic_DNA"/>
</dbReference>
<evidence type="ECO:0000313" key="8">
    <source>
        <dbReference type="EMBL" id="MBG6138102.1"/>
    </source>
</evidence>
<dbReference type="GO" id="GO:0005886">
    <property type="term" value="C:plasma membrane"/>
    <property type="evidence" value="ECO:0007669"/>
    <property type="project" value="UniProtKB-SubCell"/>
</dbReference>
<feature type="transmembrane region" description="Helical" evidence="7">
    <location>
        <begin position="79"/>
        <end position="97"/>
    </location>
</feature>
<proteinExistence type="inferred from homology"/>
<gene>
    <name evidence="8" type="ORF">IW245_004296</name>
</gene>
<keyword evidence="5 7" id="KW-1133">Transmembrane helix</keyword>
<evidence type="ECO:0000256" key="1">
    <source>
        <dbReference type="ARBA" id="ARBA00004651"/>
    </source>
</evidence>
<dbReference type="AlphaFoldDB" id="A0A8J7KR23"/>
<organism evidence="8 9">
    <name type="scientific">Longispora fulva</name>
    <dbReference type="NCBI Taxonomy" id="619741"/>
    <lineage>
        <taxon>Bacteria</taxon>
        <taxon>Bacillati</taxon>
        <taxon>Actinomycetota</taxon>
        <taxon>Actinomycetes</taxon>
        <taxon>Micromonosporales</taxon>
        <taxon>Micromonosporaceae</taxon>
        <taxon>Longispora</taxon>
    </lineage>
</organism>
<name>A0A8J7KR23_9ACTN</name>
<feature type="transmembrane region" description="Helical" evidence="7">
    <location>
        <begin position="46"/>
        <end position="67"/>
    </location>
</feature>
<keyword evidence="4 7" id="KW-0812">Transmembrane</keyword>
<evidence type="ECO:0000256" key="5">
    <source>
        <dbReference type="ARBA" id="ARBA00022989"/>
    </source>
</evidence>